<dbReference type="RefSeq" id="WP_275820020.1">
    <property type="nucleotide sequence ID" value="NZ_JARHUD010000002.1"/>
</dbReference>
<evidence type="ECO:0000259" key="1">
    <source>
        <dbReference type="Pfam" id="PF09413"/>
    </source>
</evidence>
<comment type="caution">
    <text evidence="2">The sequence shown here is derived from an EMBL/GenBank/DDBJ whole genome shotgun (WGS) entry which is preliminary data.</text>
</comment>
<evidence type="ECO:0000313" key="2">
    <source>
        <dbReference type="EMBL" id="MDF2095010.1"/>
    </source>
</evidence>
<protein>
    <submittedName>
        <fullName evidence="2">DUF2007 domain-containing protein</fullName>
    </submittedName>
</protein>
<sequence>MKELLRTNDLVKLSWLEALLNDSDIPCLVLDQHASVLEGSAVAISRRMMVDDEDFERACRLIEEAEASLGRVG</sequence>
<name>A0ABT5YJ96_9PROT</name>
<dbReference type="EMBL" id="JARHUD010000002">
    <property type="protein sequence ID" value="MDF2095010.1"/>
    <property type="molecule type" value="Genomic_DNA"/>
</dbReference>
<keyword evidence="3" id="KW-1185">Reference proteome</keyword>
<dbReference type="Gene3D" id="3.30.70.790">
    <property type="entry name" value="UreE, C-terminal domain"/>
    <property type="match status" value="1"/>
</dbReference>
<feature type="domain" description="DUF2007" evidence="1">
    <location>
        <begin position="1"/>
        <end position="66"/>
    </location>
</feature>
<proteinExistence type="predicted"/>
<dbReference type="SUPFAM" id="SSF54913">
    <property type="entry name" value="GlnB-like"/>
    <property type="match status" value="1"/>
</dbReference>
<accession>A0ABT5YJ96</accession>
<reference evidence="2 3" key="1">
    <citation type="submission" date="2023-03" db="EMBL/GenBank/DDBJ databases">
        <title>Fodinicurvata sp. CAU 1616 isolated from sea sendiment.</title>
        <authorList>
            <person name="Kim W."/>
        </authorList>
    </citation>
    <scope>NUCLEOTIDE SEQUENCE [LARGE SCALE GENOMIC DNA]</scope>
    <source>
        <strain evidence="2 3">CAU 1616</strain>
    </source>
</reference>
<dbReference type="InterPro" id="IPR018551">
    <property type="entry name" value="DUF2007"/>
</dbReference>
<gene>
    <name evidence="2" type="ORF">P2G67_03370</name>
</gene>
<organism evidence="2 3">
    <name type="scientific">Aquibaculum arenosum</name>
    <dbReference type="NCBI Taxonomy" id="3032591"/>
    <lineage>
        <taxon>Bacteria</taxon>
        <taxon>Pseudomonadati</taxon>
        <taxon>Pseudomonadota</taxon>
        <taxon>Alphaproteobacteria</taxon>
        <taxon>Rhodospirillales</taxon>
        <taxon>Rhodovibrionaceae</taxon>
        <taxon>Aquibaculum</taxon>
    </lineage>
</organism>
<dbReference type="InterPro" id="IPR011322">
    <property type="entry name" value="N-reg_PII-like_a/b"/>
</dbReference>
<dbReference type="Pfam" id="PF09413">
    <property type="entry name" value="DUF2007"/>
    <property type="match status" value="1"/>
</dbReference>
<evidence type="ECO:0000313" key="3">
    <source>
        <dbReference type="Proteomes" id="UP001215503"/>
    </source>
</evidence>
<dbReference type="Proteomes" id="UP001215503">
    <property type="component" value="Unassembled WGS sequence"/>
</dbReference>